<dbReference type="AlphaFoldDB" id="A0AAV7XP20"/>
<dbReference type="Proteomes" id="UP001075354">
    <property type="component" value="Chromosome 5"/>
</dbReference>
<dbReference type="InterPro" id="IPR019197">
    <property type="entry name" value="Biotin-prot_ligase_N"/>
</dbReference>
<dbReference type="Gene3D" id="3.30.930.10">
    <property type="entry name" value="Bira Bifunctional Protein, Domain 2"/>
    <property type="match status" value="1"/>
</dbReference>
<reference evidence="3" key="1">
    <citation type="submission" date="2022-12" db="EMBL/GenBank/DDBJ databases">
        <title>Chromosome-level genome assembly of the bean flower thrips Megalurothrips usitatus.</title>
        <authorList>
            <person name="Ma L."/>
            <person name="Liu Q."/>
            <person name="Li H."/>
            <person name="Cai W."/>
        </authorList>
    </citation>
    <scope>NUCLEOTIDE SEQUENCE</scope>
    <source>
        <strain evidence="3">Cailab_2022a</strain>
    </source>
</reference>
<dbReference type="InterPro" id="IPR045864">
    <property type="entry name" value="aa-tRNA-synth_II/BPL/LPL"/>
</dbReference>
<dbReference type="EMBL" id="JAPTSV010000005">
    <property type="protein sequence ID" value="KAJ1527555.1"/>
    <property type="molecule type" value="Genomic_DNA"/>
</dbReference>
<feature type="region of interest" description="Disordered" evidence="1">
    <location>
        <begin position="499"/>
        <end position="522"/>
    </location>
</feature>
<evidence type="ECO:0000313" key="3">
    <source>
        <dbReference type="EMBL" id="KAJ1527555.1"/>
    </source>
</evidence>
<protein>
    <recommendedName>
        <fullName evidence="2">BPL/LPL catalytic domain-containing protein</fullName>
    </recommendedName>
</protein>
<accession>A0AAV7XP20</accession>
<organism evidence="3 4">
    <name type="scientific">Megalurothrips usitatus</name>
    <name type="common">bean blossom thrips</name>
    <dbReference type="NCBI Taxonomy" id="439358"/>
    <lineage>
        <taxon>Eukaryota</taxon>
        <taxon>Metazoa</taxon>
        <taxon>Ecdysozoa</taxon>
        <taxon>Arthropoda</taxon>
        <taxon>Hexapoda</taxon>
        <taxon>Insecta</taxon>
        <taxon>Pterygota</taxon>
        <taxon>Neoptera</taxon>
        <taxon>Paraneoptera</taxon>
        <taxon>Thysanoptera</taxon>
        <taxon>Terebrantia</taxon>
        <taxon>Thripoidea</taxon>
        <taxon>Thripidae</taxon>
        <taxon>Megalurothrips</taxon>
    </lineage>
</organism>
<dbReference type="PANTHER" id="PTHR12835:SF5">
    <property type="entry name" value="BIOTIN--PROTEIN LIGASE"/>
    <property type="match status" value="1"/>
</dbReference>
<name>A0AAV7XP20_9NEOP</name>
<evidence type="ECO:0000313" key="4">
    <source>
        <dbReference type="Proteomes" id="UP001075354"/>
    </source>
</evidence>
<dbReference type="GO" id="GO:0005737">
    <property type="term" value="C:cytoplasm"/>
    <property type="evidence" value="ECO:0007669"/>
    <property type="project" value="TreeGrafter"/>
</dbReference>
<dbReference type="PROSITE" id="PS51733">
    <property type="entry name" value="BPL_LPL_CATALYTIC"/>
    <property type="match status" value="1"/>
</dbReference>
<dbReference type="PANTHER" id="PTHR12835">
    <property type="entry name" value="BIOTIN PROTEIN LIGASE"/>
    <property type="match status" value="1"/>
</dbReference>
<evidence type="ECO:0000256" key="1">
    <source>
        <dbReference type="SAM" id="MobiDB-lite"/>
    </source>
</evidence>
<dbReference type="Pfam" id="PF03099">
    <property type="entry name" value="BPL_LplA_LipB"/>
    <property type="match status" value="1"/>
</dbReference>
<evidence type="ECO:0000259" key="2">
    <source>
        <dbReference type="PROSITE" id="PS51733"/>
    </source>
</evidence>
<dbReference type="Pfam" id="PF02237">
    <property type="entry name" value="BPL_C"/>
    <property type="match status" value="1"/>
</dbReference>
<dbReference type="Pfam" id="PF09825">
    <property type="entry name" value="BPL_N"/>
    <property type="match status" value="1"/>
</dbReference>
<dbReference type="InterPro" id="IPR003142">
    <property type="entry name" value="BPL_C"/>
</dbReference>
<gene>
    <name evidence="3" type="ORF">ONE63_007521</name>
</gene>
<dbReference type="SUPFAM" id="SSF55681">
    <property type="entry name" value="Class II aaRS and biotin synthetases"/>
    <property type="match status" value="1"/>
</dbReference>
<feature type="domain" description="BPL/LPL catalytic" evidence="2">
    <location>
        <begin position="690"/>
        <end position="888"/>
    </location>
</feature>
<dbReference type="InterPro" id="IPR004143">
    <property type="entry name" value="BPL_LPL_catalytic"/>
</dbReference>
<keyword evidence="4" id="KW-1185">Reference proteome</keyword>
<proteinExistence type="predicted"/>
<sequence>MILTLYYMAATWFQAWRLSSIRAKVSEILSHGAGLVLYQEPDVSTAAQQGGSTRVWSQFLRGISSNLCENEREARVADLLWYHDSKRVCSILPQQFIDLSPWIAFPKEATHFPIESKQTSPAVLTEARLHLLVEAEYRNVLDSGKVHHCELEQFGICHAWLAGDTFGLILETDVDHLVNLCGCFMVNRLAFHQNLEMTRIQTVILRGEPCKIYQYPSSVRGSEDRDDVSGLSFMDQLQYVTSAAQDAASNGSCQVPINGQKRGLVVAGSSDTLSNLQDVEDETDDFPEEACLMQTDACVMRHMNRLEEPNRVTSSRARSSDSFCSQDSLSTSLSCLPVSPKPSPARSSFSAAFSTLSLSSISSTVTKPPNVLVYSDSTVAQDNVINVLKNTLHRHKYAVYSMSRPSLLSNPWMQGTRLLVICGSVPDSLAPMFLSYMLNGGRILCLCSDFLHLVLPTFRTAEVRQHELVRFSYSRWKNVPMMHHVFCYQASPVHTRFPIGDPKSSSHNSVGSAKPPATPASVDVLDSDSRLHTLQVQVLGTEETWHTPSLLLATTGSGPGAGKIVFSQVHLEEDPSQYENEEGKYSTLRQSDGARREIIRDLLVAHLDMECGDSAKDRGSNLSYTQGYFLGRHELKQEFLTSLKSQMNGNSLKNGDLELQFCGKSEKPALASERLLPILLHSCPPTFSTVEYFDNLQTKWLGRLVIYGEVMSSSMHVVGYEKLWHGLAVIPRQQLNGRGRSSNVWISPEGCAMSTVQLIVPLSSPLGQRASLIQHVVATAVVSALTKQSGFEKALDVHLKWPNDIYLIVDNELYKIGGLVLSCTNRGNLLICNIGLGVNLDNRDPTTCINEQIMLYNARTGSKLPTLSLEKWLALFFTELERLLELMQNHSDSEVMDLYYKFWLHSDAEIVVRDISGNEKQVVVQGVDEFGFLQVREKSGKIFTVQPDGNTFDMCVGLIAPK</sequence>
<comment type="caution">
    <text evidence="3">The sequence shown here is derived from an EMBL/GenBank/DDBJ whole genome shotgun (WGS) entry which is preliminary data.</text>
</comment>
<dbReference type="GO" id="GO:0004077">
    <property type="term" value="F:biotin--[biotin carboxyl-carrier protein] ligase activity"/>
    <property type="evidence" value="ECO:0007669"/>
    <property type="project" value="TreeGrafter"/>
</dbReference>